<evidence type="ECO:0000256" key="2">
    <source>
        <dbReference type="SAM" id="Phobius"/>
    </source>
</evidence>
<evidence type="ECO:0000313" key="5">
    <source>
        <dbReference type="Proteomes" id="UP000019277"/>
    </source>
</evidence>
<evidence type="ECO:0000259" key="3">
    <source>
        <dbReference type="Pfam" id="PF01478"/>
    </source>
</evidence>
<feature type="domain" description="Prepilin type IV endopeptidase peptidase" evidence="3">
    <location>
        <begin position="105"/>
        <end position="207"/>
    </location>
</feature>
<keyword evidence="2" id="KW-1133">Transmembrane helix</keyword>
<dbReference type="PANTHER" id="PTHR30487:SF0">
    <property type="entry name" value="PREPILIN LEADER PEPTIDASE_N-METHYLTRANSFERASE-RELATED"/>
    <property type="match status" value="1"/>
</dbReference>
<reference evidence="4 5" key="1">
    <citation type="journal article" date="2014" name="Genome Announc.">
        <title>Draft Genome Sequence of the Antitrypanosomally Active Sponge-Associated Bacterium Actinokineospora sp. Strain EG49.</title>
        <authorList>
            <person name="Harjes J."/>
            <person name="Ryu T."/>
            <person name="Abdelmohsen U.R."/>
            <person name="Moitinho-Silva L."/>
            <person name="Horn H."/>
            <person name="Ravasi T."/>
            <person name="Hentschel U."/>
        </authorList>
    </citation>
    <scope>NUCLEOTIDE SEQUENCE [LARGE SCALE GENOMIC DNA]</scope>
    <source>
        <strain evidence="4 5">EG49</strain>
    </source>
</reference>
<keyword evidence="2" id="KW-0812">Transmembrane</keyword>
<gene>
    <name evidence="4" type="ORF">UO65_2036</name>
</gene>
<comment type="similarity">
    <text evidence="1">Belongs to the peptidase A24 family.</text>
</comment>
<name>W7J9J7_9PSEU</name>
<evidence type="ECO:0000313" key="4">
    <source>
        <dbReference type="EMBL" id="EWC62684.1"/>
    </source>
</evidence>
<dbReference type="PANTHER" id="PTHR30487">
    <property type="entry name" value="TYPE 4 PREPILIN-LIKE PROTEINS LEADER PEPTIDE-PROCESSING ENZYME"/>
    <property type="match status" value="1"/>
</dbReference>
<proteinExistence type="inferred from homology"/>
<dbReference type="InterPro" id="IPR000045">
    <property type="entry name" value="Prepilin_IV_endopep_pep"/>
</dbReference>
<accession>W7J9J7</accession>
<dbReference type="STRING" id="909613.UO65_2036"/>
<feature type="transmembrane region" description="Helical" evidence="2">
    <location>
        <begin position="138"/>
        <end position="167"/>
    </location>
</feature>
<dbReference type="InterPro" id="IPR050882">
    <property type="entry name" value="Prepilin_peptidase/N-MTase"/>
</dbReference>
<dbReference type="Gene3D" id="1.20.120.1220">
    <property type="match status" value="1"/>
</dbReference>
<organism evidence="4 5">
    <name type="scientific">Actinokineospora spheciospongiae</name>
    <dbReference type="NCBI Taxonomy" id="909613"/>
    <lineage>
        <taxon>Bacteria</taxon>
        <taxon>Bacillati</taxon>
        <taxon>Actinomycetota</taxon>
        <taxon>Actinomycetes</taxon>
        <taxon>Pseudonocardiales</taxon>
        <taxon>Pseudonocardiaceae</taxon>
        <taxon>Actinokineospora</taxon>
    </lineage>
</organism>
<dbReference type="AlphaFoldDB" id="W7J9J7"/>
<dbReference type="GO" id="GO:0006465">
    <property type="term" value="P:signal peptide processing"/>
    <property type="evidence" value="ECO:0007669"/>
    <property type="project" value="TreeGrafter"/>
</dbReference>
<comment type="caution">
    <text evidence="4">The sequence shown here is derived from an EMBL/GenBank/DDBJ whole genome shotgun (WGS) entry which is preliminary data.</text>
</comment>
<dbReference type="OrthoDB" id="5197713at2"/>
<keyword evidence="5" id="KW-1185">Reference proteome</keyword>
<dbReference type="EMBL" id="AYXG01000074">
    <property type="protein sequence ID" value="EWC62684.1"/>
    <property type="molecule type" value="Genomic_DNA"/>
</dbReference>
<dbReference type="Pfam" id="PF01478">
    <property type="entry name" value="Peptidase_A24"/>
    <property type="match status" value="1"/>
</dbReference>
<sequence length="247" mass="25272">MTKTSFPMSFPAAFPAAARVSAQVLAVACLVLLCAAWLSPFLVLALATGSLAGALSRNLLAKVPHGTRAGPGQCELPTALLWTVVALLWQHAHLPTAWLTVVLPLTWVAVPLAVVDLHHRRLPRALTVPTAALALPLLAGPALATGWALLLHAVLGAAVLGALHSLIHHANPAALGRGDVFLSAPLGAVQGALGLPALIAATFLAAVTTLALHVVTRRAPRYRTGVPHAPGMLLGTTTVALVTLAGV</sequence>
<feature type="transmembrane region" description="Helical" evidence="2">
    <location>
        <begin position="98"/>
        <end position="117"/>
    </location>
</feature>
<evidence type="ECO:0000256" key="1">
    <source>
        <dbReference type="ARBA" id="ARBA00005801"/>
    </source>
</evidence>
<dbReference type="eggNOG" id="COG1989">
    <property type="taxonomic scope" value="Bacteria"/>
</dbReference>
<dbReference type="RefSeq" id="WP_052020964.1">
    <property type="nucleotide sequence ID" value="NZ_AYXG01000074.1"/>
</dbReference>
<feature type="transmembrane region" description="Helical" evidence="2">
    <location>
        <begin position="187"/>
        <end position="215"/>
    </location>
</feature>
<dbReference type="GO" id="GO:0005886">
    <property type="term" value="C:plasma membrane"/>
    <property type="evidence" value="ECO:0007669"/>
    <property type="project" value="TreeGrafter"/>
</dbReference>
<dbReference type="GO" id="GO:0004190">
    <property type="term" value="F:aspartic-type endopeptidase activity"/>
    <property type="evidence" value="ECO:0007669"/>
    <property type="project" value="InterPro"/>
</dbReference>
<protein>
    <submittedName>
        <fullName evidence="4">Putative type IV peptidase</fullName>
    </submittedName>
</protein>
<dbReference type="Proteomes" id="UP000019277">
    <property type="component" value="Unassembled WGS sequence"/>
</dbReference>
<keyword evidence="2" id="KW-0472">Membrane</keyword>